<feature type="region of interest" description="Disordered" evidence="1">
    <location>
        <begin position="105"/>
        <end position="125"/>
    </location>
</feature>
<name>A0AAD7K3V7_9AGAR</name>
<accession>A0AAD7K3V7</accession>
<sequence length="439" mass="47833">MDPAIPISLSIGFALRMFLLAFGHKTIARPLLVGTWEGIALYRGLSASSDSQLTAYLACALRLMFDLFFTENIRTMMMILFSLVLAILFSDALGSHRSHDIQASRLTSSRRNRVSGNHTSEVHRVSNSRRLNQARLVDRPRTHHHAVNVDGQRVIRSPVVQTRNGASVGGIPVRIDHTPEFLVADVVSPHDSPPSVHTISTHPLGTLNTRYLPSIPSEPGSPCQDEVQSPAPLAMPQTLHSNLDEMAVPGGNIDQGNGDEHVVQTPLYMQVHRPPETADSPAPLSDDVSILQWLTAHKSMLDGALHPHSNLNEVAVQTEGILEDRGDQDVLQTPLDASLAVPQTPQNDIAVQTEDILEDHGDEDLLQTPLDASLAVPQTQPPSLNDIAVQTEDILEDHGDDDTYQTPLDKNVYNPPKALGSAGPSSEEADSDPLPLRYE</sequence>
<dbReference type="Proteomes" id="UP001215280">
    <property type="component" value="Unassembled WGS sequence"/>
</dbReference>
<reference evidence="2" key="1">
    <citation type="submission" date="2023-03" db="EMBL/GenBank/DDBJ databases">
        <title>Massive genome expansion in bonnet fungi (Mycena s.s.) driven by repeated elements and novel gene families across ecological guilds.</title>
        <authorList>
            <consortium name="Lawrence Berkeley National Laboratory"/>
            <person name="Harder C.B."/>
            <person name="Miyauchi S."/>
            <person name="Viragh M."/>
            <person name="Kuo A."/>
            <person name="Thoen E."/>
            <person name="Andreopoulos B."/>
            <person name="Lu D."/>
            <person name="Skrede I."/>
            <person name="Drula E."/>
            <person name="Henrissat B."/>
            <person name="Morin E."/>
            <person name="Kohler A."/>
            <person name="Barry K."/>
            <person name="LaButti K."/>
            <person name="Morin E."/>
            <person name="Salamov A."/>
            <person name="Lipzen A."/>
            <person name="Mereny Z."/>
            <person name="Hegedus B."/>
            <person name="Baldrian P."/>
            <person name="Stursova M."/>
            <person name="Weitz H."/>
            <person name="Taylor A."/>
            <person name="Grigoriev I.V."/>
            <person name="Nagy L.G."/>
            <person name="Martin F."/>
            <person name="Kauserud H."/>
        </authorList>
    </citation>
    <scope>NUCLEOTIDE SEQUENCE</scope>
    <source>
        <strain evidence="2">CBHHK188m</strain>
    </source>
</reference>
<evidence type="ECO:0000256" key="1">
    <source>
        <dbReference type="SAM" id="MobiDB-lite"/>
    </source>
</evidence>
<dbReference type="EMBL" id="JARJLG010000009">
    <property type="protein sequence ID" value="KAJ7777948.1"/>
    <property type="molecule type" value="Genomic_DNA"/>
</dbReference>
<feature type="region of interest" description="Disordered" evidence="1">
    <location>
        <begin position="397"/>
        <end position="439"/>
    </location>
</feature>
<organism evidence="2 3">
    <name type="scientific">Mycena maculata</name>
    <dbReference type="NCBI Taxonomy" id="230809"/>
    <lineage>
        <taxon>Eukaryota</taxon>
        <taxon>Fungi</taxon>
        <taxon>Dikarya</taxon>
        <taxon>Basidiomycota</taxon>
        <taxon>Agaricomycotina</taxon>
        <taxon>Agaricomycetes</taxon>
        <taxon>Agaricomycetidae</taxon>
        <taxon>Agaricales</taxon>
        <taxon>Marasmiineae</taxon>
        <taxon>Mycenaceae</taxon>
        <taxon>Mycena</taxon>
    </lineage>
</organism>
<comment type="caution">
    <text evidence="2">The sequence shown here is derived from an EMBL/GenBank/DDBJ whole genome shotgun (WGS) entry which is preliminary data.</text>
</comment>
<dbReference type="AlphaFoldDB" id="A0AAD7K3V7"/>
<proteinExistence type="predicted"/>
<evidence type="ECO:0000313" key="3">
    <source>
        <dbReference type="Proteomes" id="UP001215280"/>
    </source>
</evidence>
<keyword evidence="3" id="KW-1185">Reference proteome</keyword>
<evidence type="ECO:0000313" key="2">
    <source>
        <dbReference type="EMBL" id="KAJ7777948.1"/>
    </source>
</evidence>
<protein>
    <submittedName>
        <fullName evidence="2">Uncharacterized protein</fullName>
    </submittedName>
</protein>
<gene>
    <name evidence="2" type="ORF">DFH07DRAFT_570193</name>
</gene>